<evidence type="ECO:0000313" key="1">
    <source>
        <dbReference type="EMBL" id="CAG8451799.1"/>
    </source>
</evidence>
<organism evidence="1 2">
    <name type="scientific">Racocetra fulgida</name>
    <dbReference type="NCBI Taxonomy" id="60492"/>
    <lineage>
        <taxon>Eukaryota</taxon>
        <taxon>Fungi</taxon>
        <taxon>Fungi incertae sedis</taxon>
        <taxon>Mucoromycota</taxon>
        <taxon>Glomeromycotina</taxon>
        <taxon>Glomeromycetes</taxon>
        <taxon>Diversisporales</taxon>
        <taxon>Gigasporaceae</taxon>
        <taxon>Racocetra</taxon>
    </lineage>
</organism>
<accession>A0A9N8YWY0</accession>
<feature type="non-terminal residue" evidence="1">
    <location>
        <position position="1"/>
    </location>
</feature>
<dbReference type="EMBL" id="CAJVPZ010000072">
    <property type="protein sequence ID" value="CAG8451799.1"/>
    <property type="molecule type" value="Genomic_DNA"/>
</dbReference>
<proteinExistence type="predicted"/>
<keyword evidence="2" id="KW-1185">Reference proteome</keyword>
<sequence length="169" mass="19586">MPKSNLKNAAQKRIFTQSRNNVERFSAAKNSDQEYSDPEYNDLEYSDLEYSDSELLIYESENSNEDKINNEEMELSREEAERLVYENGSYYNIQWNNEASGDRLPYYSGSSKCTQQRKSKELRKAAQGSMSLDNFFKLVKTLEPTNGLKLKCGNNYYDPDAPNCCVHHL</sequence>
<protein>
    <submittedName>
        <fullName evidence="1">14950_t:CDS:1</fullName>
    </submittedName>
</protein>
<gene>
    <name evidence="1" type="ORF">RFULGI_LOCUS264</name>
</gene>
<name>A0A9N8YWY0_9GLOM</name>
<dbReference type="Proteomes" id="UP000789396">
    <property type="component" value="Unassembled WGS sequence"/>
</dbReference>
<comment type="caution">
    <text evidence="1">The sequence shown here is derived from an EMBL/GenBank/DDBJ whole genome shotgun (WGS) entry which is preliminary data.</text>
</comment>
<reference evidence="1" key="1">
    <citation type="submission" date="2021-06" db="EMBL/GenBank/DDBJ databases">
        <authorList>
            <person name="Kallberg Y."/>
            <person name="Tangrot J."/>
            <person name="Rosling A."/>
        </authorList>
    </citation>
    <scope>NUCLEOTIDE SEQUENCE</scope>
    <source>
        <strain evidence="1">IN212</strain>
    </source>
</reference>
<dbReference type="AlphaFoldDB" id="A0A9N8YWY0"/>
<dbReference type="OrthoDB" id="2472905at2759"/>
<evidence type="ECO:0000313" key="2">
    <source>
        <dbReference type="Proteomes" id="UP000789396"/>
    </source>
</evidence>